<accession>A0ABQ1CYT4</accession>
<dbReference type="EMBL" id="BLLN01000008">
    <property type="protein sequence ID" value="GFH75281.1"/>
    <property type="molecule type" value="Genomic_DNA"/>
</dbReference>
<evidence type="ECO:0000313" key="4">
    <source>
        <dbReference type="Proteomes" id="UP000472710"/>
    </source>
</evidence>
<comment type="caution">
    <text evidence="3">The sequence shown here is derived from an EMBL/GenBank/DDBJ whole genome shotgun (WGS) entry which is preliminary data.</text>
</comment>
<protein>
    <recommendedName>
        <fullName evidence="2">AB hydrolase-1 domain-containing protein</fullName>
    </recommendedName>
</protein>
<dbReference type="InterPro" id="IPR029058">
    <property type="entry name" value="AB_hydrolase_fold"/>
</dbReference>
<name>A0ABQ1CYT4_STRDI</name>
<dbReference type="Pfam" id="PF00561">
    <property type="entry name" value="Abhydrolase_1"/>
    <property type="match status" value="1"/>
</dbReference>
<sequence length="135" mass="14697">MGCWTGTTWWAWTCAAPAARVPRSVRPPSPWTPVRRPPPPSRRSARAHWDRLARAHAACAEADPAWVASLTTADAARDLEALRAALGAPRLHYYGVSWGTSLGVTYRTLFPGRSGRMLLESVVAPDPDLRGLLDG</sequence>
<organism evidence="3 4">
    <name type="scientific">Streptomyces diastaticus subsp. diastaticus</name>
    <dbReference type="NCBI Taxonomy" id="68040"/>
    <lineage>
        <taxon>Bacteria</taxon>
        <taxon>Bacillati</taxon>
        <taxon>Actinomycetota</taxon>
        <taxon>Actinomycetes</taxon>
        <taxon>Kitasatosporales</taxon>
        <taxon>Streptomycetaceae</taxon>
        <taxon>Streptomyces</taxon>
        <taxon>Streptomyces diastaticus group</taxon>
    </lineage>
</organism>
<feature type="compositionally biased region" description="Pro residues" evidence="1">
    <location>
        <begin position="25"/>
        <end position="41"/>
    </location>
</feature>
<evidence type="ECO:0000313" key="3">
    <source>
        <dbReference type="EMBL" id="GFH75281.1"/>
    </source>
</evidence>
<keyword evidence="4" id="KW-1185">Reference proteome</keyword>
<evidence type="ECO:0000256" key="1">
    <source>
        <dbReference type="SAM" id="MobiDB-lite"/>
    </source>
</evidence>
<dbReference type="SUPFAM" id="SSF53474">
    <property type="entry name" value="alpha/beta-Hydrolases"/>
    <property type="match status" value="1"/>
</dbReference>
<reference evidence="3 4" key="1">
    <citation type="submission" date="2020-02" db="EMBL/GenBank/DDBJ databases">
        <title>Whole genome shotgun sequence of Streptomyces diastaticus subsp. diastaticus NBRC 13412.</title>
        <authorList>
            <person name="Ichikawa N."/>
            <person name="Komaki H."/>
            <person name="Tamura T."/>
        </authorList>
    </citation>
    <scope>NUCLEOTIDE SEQUENCE [LARGE SCALE GENOMIC DNA]</scope>
    <source>
        <strain evidence="3 4">NBRC 13412</strain>
    </source>
</reference>
<dbReference type="Proteomes" id="UP000472710">
    <property type="component" value="Unassembled WGS sequence"/>
</dbReference>
<feature type="domain" description="AB hydrolase-1" evidence="2">
    <location>
        <begin position="58"/>
        <end position="113"/>
    </location>
</feature>
<gene>
    <name evidence="3" type="ORF">Sdia_60490</name>
</gene>
<feature type="region of interest" description="Disordered" evidence="1">
    <location>
        <begin position="22"/>
        <end position="47"/>
    </location>
</feature>
<evidence type="ECO:0000259" key="2">
    <source>
        <dbReference type="Pfam" id="PF00561"/>
    </source>
</evidence>
<dbReference type="InterPro" id="IPR000073">
    <property type="entry name" value="AB_hydrolase_1"/>
</dbReference>
<dbReference type="Gene3D" id="3.40.50.1820">
    <property type="entry name" value="alpha/beta hydrolase"/>
    <property type="match status" value="1"/>
</dbReference>
<proteinExistence type="predicted"/>
<dbReference type="RefSeq" id="WP_262417790.1">
    <property type="nucleotide sequence ID" value="NZ_BLLN01000008.1"/>
</dbReference>